<comment type="caution">
    <text evidence="2">The sequence shown here is derived from an EMBL/GenBank/DDBJ whole genome shotgun (WGS) entry which is preliminary data.</text>
</comment>
<dbReference type="Proteomes" id="UP000324800">
    <property type="component" value="Unassembled WGS sequence"/>
</dbReference>
<dbReference type="EMBL" id="SNRW01018257">
    <property type="protein sequence ID" value="KAA6367514.1"/>
    <property type="molecule type" value="Genomic_DNA"/>
</dbReference>
<gene>
    <name evidence="2" type="ORF">EZS28_036959</name>
</gene>
<name>A0A5J4UBB7_9EUKA</name>
<sequence>ANQILQHPQVQSSYQIITKIVSIQNQTNEVGLISDSDIEQLPPPPSFPEQGQEQQQEEQIQQIRITNQQTKIQQPQPQAPGRPKMIAPKIPSNKPPGNDTSQNTQQLQYQQQSIQSGNELPLPPLPPQAQIFKYDTSDYIKDVEKLPIPDFAKQMMLLHRQLVGKSPQQRHQLVCQRIVPKLAAMFTRAVNQGMPVQIQRAAQGVGSIPPEVQQKIDQNKFLSVVYAARIPLCEALAWAVKDDSEAASELVRGGDFFSSLQIMLITLTVLQMNNLYLLPVAEALIKCSKIEASAIYDKGLIQILTRFLQPWETYNKQELRPDDYEQFLNEEEQTIHRILNILERLLQFKSFDLDIGKEHPYAAVLKQSGTLSRLRDLFNRANNKQGSTFMDKDILKLTAVVLGHLYKAQPLKFDNFRGEDLIQILQQCAQSQENLAFRTNALSAISDLAENAANHELLSSQSLLHDLWMFT</sequence>
<feature type="region of interest" description="Disordered" evidence="1">
    <location>
        <begin position="36"/>
        <end position="119"/>
    </location>
</feature>
<proteinExistence type="predicted"/>
<feature type="non-terminal residue" evidence="2">
    <location>
        <position position="1"/>
    </location>
</feature>
<reference evidence="2 3" key="1">
    <citation type="submission" date="2019-03" db="EMBL/GenBank/DDBJ databases">
        <title>Single cell metagenomics reveals metabolic interactions within the superorganism composed of flagellate Streblomastix strix and complex community of Bacteroidetes bacteria on its surface.</title>
        <authorList>
            <person name="Treitli S.C."/>
            <person name="Kolisko M."/>
            <person name="Husnik F."/>
            <person name="Keeling P."/>
            <person name="Hampl V."/>
        </authorList>
    </citation>
    <scope>NUCLEOTIDE SEQUENCE [LARGE SCALE GENOMIC DNA]</scope>
    <source>
        <strain evidence="2">ST1C</strain>
    </source>
</reference>
<feature type="non-terminal residue" evidence="2">
    <location>
        <position position="471"/>
    </location>
</feature>
<accession>A0A5J4UBB7</accession>
<feature type="compositionally biased region" description="Low complexity" evidence="1">
    <location>
        <begin position="101"/>
        <end position="116"/>
    </location>
</feature>
<dbReference type="InterPro" id="IPR011989">
    <property type="entry name" value="ARM-like"/>
</dbReference>
<dbReference type="InterPro" id="IPR016024">
    <property type="entry name" value="ARM-type_fold"/>
</dbReference>
<organism evidence="2 3">
    <name type="scientific">Streblomastix strix</name>
    <dbReference type="NCBI Taxonomy" id="222440"/>
    <lineage>
        <taxon>Eukaryota</taxon>
        <taxon>Metamonada</taxon>
        <taxon>Preaxostyla</taxon>
        <taxon>Oxymonadida</taxon>
        <taxon>Streblomastigidae</taxon>
        <taxon>Streblomastix</taxon>
    </lineage>
</organism>
<dbReference type="Gene3D" id="1.25.10.10">
    <property type="entry name" value="Leucine-rich Repeat Variant"/>
    <property type="match status" value="1"/>
</dbReference>
<protein>
    <submittedName>
        <fullName evidence="2">Uncharacterized protein</fullName>
    </submittedName>
</protein>
<evidence type="ECO:0000256" key="1">
    <source>
        <dbReference type="SAM" id="MobiDB-lite"/>
    </source>
</evidence>
<feature type="compositionally biased region" description="Low complexity" evidence="1">
    <location>
        <begin position="48"/>
        <end position="76"/>
    </location>
</feature>
<dbReference type="AlphaFoldDB" id="A0A5J4UBB7"/>
<dbReference type="SUPFAM" id="SSF48371">
    <property type="entry name" value="ARM repeat"/>
    <property type="match status" value="1"/>
</dbReference>
<evidence type="ECO:0000313" key="2">
    <source>
        <dbReference type="EMBL" id="KAA6367514.1"/>
    </source>
</evidence>
<evidence type="ECO:0000313" key="3">
    <source>
        <dbReference type="Proteomes" id="UP000324800"/>
    </source>
</evidence>